<dbReference type="Pfam" id="PF01551">
    <property type="entry name" value="Peptidase_M23"/>
    <property type="match status" value="1"/>
</dbReference>
<feature type="signal peptide" evidence="4">
    <location>
        <begin position="1"/>
        <end position="22"/>
    </location>
</feature>
<feature type="domain" description="M23ase beta-sheet core" evidence="5">
    <location>
        <begin position="329"/>
        <end position="420"/>
    </location>
</feature>
<keyword evidence="7" id="KW-1185">Reference proteome</keyword>
<name>A0ABP9C1N3_9SPHI</name>
<dbReference type="InterPro" id="IPR016047">
    <property type="entry name" value="M23ase_b-sheet_dom"/>
</dbReference>
<evidence type="ECO:0000259" key="5">
    <source>
        <dbReference type="Pfam" id="PF01551"/>
    </source>
</evidence>
<dbReference type="Proteomes" id="UP001501411">
    <property type="component" value="Unassembled WGS sequence"/>
</dbReference>
<dbReference type="EMBL" id="BAABIQ010000043">
    <property type="protein sequence ID" value="GAA4803665.1"/>
    <property type="molecule type" value="Genomic_DNA"/>
</dbReference>
<accession>A0ABP9C1N3</accession>
<organism evidence="6 7">
    <name type="scientific">Olivibacter ginsenosidimutans</name>
    <dbReference type="NCBI Taxonomy" id="1176537"/>
    <lineage>
        <taxon>Bacteria</taxon>
        <taxon>Pseudomonadati</taxon>
        <taxon>Bacteroidota</taxon>
        <taxon>Sphingobacteriia</taxon>
        <taxon>Sphingobacteriales</taxon>
        <taxon>Sphingobacteriaceae</taxon>
        <taxon>Olivibacter</taxon>
    </lineage>
</organism>
<evidence type="ECO:0000256" key="3">
    <source>
        <dbReference type="SAM" id="MobiDB-lite"/>
    </source>
</evidence>
<comment type="caution">
    <text evidence="6">The sequence shown here is derived from an EMBL/GenBank/DDBJ whole genome shotgun (WGS) entry which is preliminary data.</text>
</comment>
<evidence type="ECO:0000256" key="1">
    <source>
        <dbReference type="ARBA" id="ARBA00022729"/>
    </source>
</evidence>
<dbReference type="CDD" id="cd12797">
    <property type="entry name" value="M23_peptidase"/>
    <property type="match status" value="1"/>
</dbReference>
<feature type="compositionally biased region" description="Basic and acidic residues" evidence="3">
    <location>
        <begin position="248"/>
        <end position="269"/>
    </location>
</feature>
<dbReference type="Gene3D" id="2.70.70.10">
    <property type="entry name" value="Glucose Permease (Domain IIA)"/>
    <property type="match status" value="1"/>
</dbReference>
<dbReference type="PANTHER" id="PTHR21666:SF289">
    <property type="entry name" value="L-ALA--D-GLU ENDOPEPTIDASE"/>
    <property type="match status" value="1"/>
</dbReference>
<keyword evidence="1 4" id="KW-0732">Signal</keyword>
<protein>
    <submittedName>
        <fullName evidence="6">Peptidoglycan DD-metalloendopeptidase family protein</fullName>
    </submittedName>
</protein>
<feature type="coiled-coil region" evidence="2">
    <location>
        <begin position="25"/>
        <end position="52"/>
    </location>
</feature>
<proteinExistence type="predicted"/>
<evidence type="ECO:0000256" key="2">
    <source>
        <dbReference type="SAM" id="Coils"/>
    </source>
</evidence>
<feature type="chain" id="PRO_5046769592" evidence="4">
    <location>
        <begin position="23"/>
        <end position="427"/>
    </location>
</feature>
<dbReference type="InterPro" id="IPR050570">
    <property type="entry name" value="Cell_wall_metabolism_enzyme"/>
</dbReference>
<evidence type="ECO:0000313" key="7">
    <source>
        <dbReference type="Proteomes" id="UP001501411"/>
    </source>
</evidence>
<dbReference type="SUPFAM" id="SSF51261">
    <property type="entry name" value="Duplicated hybrid motif"/>
    <property type="match status" value="1"/>
</dbReference>
<reference evidence="7" key="1">
    <citation type="journal article" date="2019" name="Int. J. Syst. Evol. Microbiol.">
        <title>The Global Catalogue of Microorganisms (GCM) 10K type strain sequencing project: providing services to taxonomists for standard genome sequencing and annotation.</title>
        <authorList>
            <consortium name="The Broad Institute Genomics Platform"/>
            <consortium name="The Broad Institute Genome Sequencing Center for Infectious Disease"/>
            <person name="Wu L."/>
            <person name="Ma J."/>
        </authorList>
    </citation>
    <scope>NUCLEOTIDE SEQUENCE [LARGE SCALE GENOMIC DNA]</scope>
    <source>
        <strain evidence="7">JCM 18200</strain>
    </source>
</reference>
<gene>
    <name evidence="6" type="ORF">GCM10023231_35890</name>
</gene>
<feature type="region of interest" description="Disordered" evidence="3">
    <location>
        <begin position="248"/>
        <end position="282"/>
    </location>
</feature>
<sequence length="427" mass="47870">MIRIKSIICIVFFVLLALSGHAQSSAQLKKQREALTREIELLNKTLQSTSKDKSLSLKQVSALNAQINLRVKKINTINSEMQLIENQISKNATTIRSLQAELAQLKKGYASMVQFAFRNHSAYNKLMFIFASNDFNQAYKRLKYLQQFSDSRKKQAKEIEETQKSIEQKIAELATNKKEKAALLTDQEKEKKTLDNQKSVKSKALNDLTQKEKQYKQELSKKQQEDARLARAIQTAIRREIEEARRRAEEEERRRAAEAAKKNPTEKAPETAAPARKTDKEALLSTPEAAKLAADFTGNRGRLPWPVASGSVTQGYGQYTYGKGVKVNSNGLTIRTSAGAAVRAVFDGIVSNVIQMQNQYAIIIKHGNYFTVYQNLKSVSVSRNQKVTVKQTIGVVAVDATEGTSDLHFELWQGTSPINPTSWLAGQ</sequence>
<dbReference type="InterPro" id="IPR011055">
    <property type="entry name" value="Dup_hybrid_motif"/>
</dbReference>
<keyword evidence="2" id="KW-0175">Coiled coil</keyword>
<feature type="region of interest" description="Disordered" evidence="3">
    <location>
        <begin position="189"/>
        <end position="209"/>
    </location>
</feature>
<dbReference type="Gene3D" id="6.10.250.3150">
    <property type="match status" value="1"/>
</dbReference>
<dbReference type="PANTHER" id="PTHR21666">
    <property type="entry name" value="PEPTIDASE-RELATED"/>
    <property type="match status" value="1"/>
</dbReference>
<evidence type="ECO:0000256" key="4">
    <source>
        <dbReference type="SAM" id="SignalP"/>
    </source>
</evidence>
<evidence type="ECO:0000313" key="6">
    <source>
        <dbReference type="EMBL" id="GAA4803665.1"/>
    </source>
</evidence>